<dbReference type="Gene3D" id="2.40.50.100">
    <property type="match status" value="1"/>
</dbReference>
<dbReference type="KEGG" id="ttu:TERTU_2903"/>
<evidence type="ECO:0000256" key="3">
    <source>
        <dbReference type="ARBA" id="ARBA00022448"/>
    </source>
</evidence>
<dbReference type="eggNOG" id="COG0845">
    <property type="taxonomic scope" value="Bacteria"/>
</dbReference>
<evidence type="ECO:0000256" key="1">
    <source>
        <dbReference type="ARBA" id="ARBA00004196"/>
    </source>
</evidence>
<dbReference type="AlphaFoldDB" id="C5BNB6"/>
<keyword evidence="3" id="KW-0813">Transport</keyword>
<comment type="similarity">
    <text evidence="2">Belongs to the membrane fusion protein (MFP) (TC 8.A.1) family.</text>
</comment>
<dbReference type="InterPro" id="IPR006143">
    <property type="entry name" value="RND_pump_MFP"/>
</dbReference>
<dbReference type="Pfam" id="PF25967">
    <property type="entry name" value="RND-MFP_C"/>
    <property type="match status" value="1"/>
</dbReference>
<organism evidence="7 8">
    <name type="scientific">Teredinibacter turnerae (strain ATCC 39867 / T7901)</name>
    <dbReference type="NCBI Taxonomy" id="377629"/>
    <lineage>
        <taxon>Bacteria</taxon>
        <taxon>Pseudomonadati</taxon>
        <taxon>Pseudomonadota</taxon>
        <taxon>Gammaproteobacteria</taxon>
        <taxon>Cellvibrionales</taxon>
        <taxon>Cellvibrionaceae</taxon>
        <taxon>Teredinibacter</taxon>
    </lineage>
</organism>
<dbReference type="Gene3D" id="2.40.420.20">
    <property type="match status" value="1"/>
</dbReference>
<dbReference type="Proteomes" id="UP000009080">
    <property type="component" value="Chromosome"/>
</dbReference>
<proteinExistence type="inferred from homology"/>
<dbReference type="STRING" id="377629.TERTU_2903"/>
<gene>
    <name evidence="7" type="ordered locus">TERTU_2903</name>
</gene>
<evidence type="ECO:0000259" key="6">
    <source>
        <dbReference type="Pfam" id="PF25967"/>
    </source>
</evidence>
<reference evidence="7 8" key="1">
    <citation type="journal article" date="2009" name="PLoS ONE">
        <title>The complete genome of Teredinibacter turnerae T7901: an intracellular endosymbiont of marine wood-boring bivalves (shipworms).</title>
        <authorList>
            <person name="Yang J.C."/>
            <person name="Madupu R."/>
            <person name="Durkin A.S."/>
            <person name="Ekborg N.A."/>
            <person name="Pedamallu C.S."/>
            <person name="Hostetler J.B."/>
            <person name="Radune D."/>
            <person name="Toms B.S."/>
            <person name="Henrissat B."/>
            <person name="Coutinho P.M."/>
            <person name="Schwarz S."/>
            <person name="Field L."/>
            <person name="Trindade-Silva A.E."/>
            <person name="Soares C.A.G."/>
            <person name="Elshahawi S."/>
            <person name="Hanora A."/>
            <person name="Schmidt E.W."/>
            <person name="Haygood M.G."/>
            <person name="Posfai J."/>
            <person name="Benner J."/>
            <person name="Madinger C."/>
            <person name="Nove J."/>
            <person name="Anton B."/>
            <person name="Chaudhary K."/>
            <person name="Foster J."/>
            <person name="Holman A."/>
            <person name="Kumar S."/>
            <person name="Lessard P.A."/>
            <person name="Luyten Y.A."/>
            <person name="Slatko B."/>
            <person name="Wood N."/>
            <person name="Wu B."/>
            <person name="Teplitski M."/>
            <person name="Mougous J.D."/>
            <person name="Ward N."/>
            <person name="Eisen J.A."/>
            <person name="Badger J.H."/>
            <person name="Distel D.L."/>
        </authorList>
    </citation>
    <scope>NUCLEOTIDE SEQUENCE [LARGE SCALE GENOMIC DNA]</scope>
    <source>
        <strain evidence="8">ATCC 39867 / T7901</strain>
    </source>
</reference>
<evidence type="ECO:0000259" key="5">
    <source>
        <dbReference type="Pfam" id="PF25917"/>
    </source>
</evidence>
<dbReference type="PANTHER" id="PTHR30469:SF18">
    <property type="entry name" value="RESISTANCE-NODULATION-CELL DIVISION (RND) EFFLUX MEMBRANE FUSION PROTEIN-RELATED"/>
    <property type="match status" value="1"/>
</dbReference>
<dbReference type="GO" id="GO:1990281">
    <property type="term" value="C:efflux pump complex"/>
    <property type="evidence" value="ECO:0007669"/>
    <property type="project" value="TreeGrafter"/>
</dbReference>
<evidence type="ECO:0000256" key="4">
    <source>
        <dbReference type="SAM" id="Coils"/>
    </source>
</evidence>
<dbReference type="Pfam" id="PF25917">
    <property type="entry name" value="BSH_RND"/>
    <property type="match status" value="1"/>
</dbReference>
<evidence type="ECO:0000313" key="8">
    <source>
        <dbReference type="Proteomes" id="UP000009080"/>
    </source>
</evidence>
<dbReference type="PANTHER" id="PTHR30469">
    <property type="entry name" value="MULTIDRUG RESISTANCE PROTEIN MDTA"/>
    <property type="match status" value="1"/>
</dbReference>
<name>C5BNB6_TERTT</name>
<dbReference type="OrthoDB" id="5730196at2"/>
<evidence type="ECO:0000256" key="2">
    <source>
        <dbReference type="ARBA" id="ARBA00009477"/>
    </source>
</evidence>
<feature type="coiled-coil region" evidence="4">
    <location>
        <begin position="89"/>
        <end position="154"/>
    </location>
</feature>
<dbReference type="Gene3D" id="2.40.30.170">
    <property type="match status" value="1"/>
</dbReference>
<dbReference type="HOGENOM" id="CLU_018816_1_4_6"/>
<dbReference type="Gene3D" id="1.10.287.470">
    <property type="entry name" value="Helix hairpin bin"/>
    <property type="match status" value="1"/>
</dbReference>
<feature type="domain" description="Multidrug resistance protein MdtA-like C-terminal permuted SH3" evidence="6">
    <location>
        <begin position="274"/>
        <end position="330"/>
    </location>
</feature>
<dbReference type="InterPro" id="IPR058625">
    <property type="entry name" value="MdtA-like_BSH"/>
</dbReference>
<accession>C5BNB6</accession>
<dbReference type="SUPFAM" id="SSF111369">
    <property type="entry name" value="HlyD-like secretion proteins"/>
    <property type="match status" value="1"/>
</dbReference>
<feature type="domain" description="Multidrug resistance protein MdtA-like barrel-sandwich hybrid" evidence="5">
    <location>
        <begin position="48"/>
        <end position="183"/>
    </location>
</feature>
<keyword evidence="4" id="KW-0175">Coiled coil</keyword>
<comment type="subcellular location">
    <subcellularLocation>
        <location evidence="1">Cell envelope</location>
    </subcellularLocation>
</comment>
<evidence type="ECO:0000313" key="7">
    <source>
        <dbReference type="EMBL" id="ACR13383.1"/>
    </source>
</evidence>
<dbReference type="NCBIfam" id="TIGR01730">
    <property type="entry name" value="RND_mfp"/>
    <property type="match status" value="1"/>
</dbReference>
<keyword evidence="8" id="KW-1185">Reference proteome</keyword>
<dbReference type="EMBL" id="CP001614">
    <property type="protein sequence ID" value="ACR13383.1"/>
    <property type="molecule type" value="Genomic_DNA"/>
</dbReference>
<sequence length="348" mass="36469">MFLGCSSEHAPVPQKQIATTLAGIPKVQVTRASVPREMDFDGVVEAVNQAVVSAQTSGRIVELPFDVGDFVAKGDVVARFTDTEQQAALAAAKAGLEEARARAAEASQQYARISDVFKKGLVAKAAFDQAEAANQAALARVESATAAVKDAQERVSHTRVIAPYSGIVVARLTDVGATVAPGTPLIEGLSLDHLRVRVAIPQQHIGPLRQHKKARVILASGQSVAVDEMRIPPSANAASQSFSVLLTLPSGAIQTPVFPGTLVKVAFVTEQTEALLVPAAAVAHRGEVTAAYVVADNRVSFRYLRLGKAVGADDYVVLAGLEPGEHVLLDTVAAASAYKSQTFSPGEH</sequence>
<dbReference type="GO" id="GO:0015562">
    <property type="term" value="F:efflux transmembrane transporter activity"/>
    <property type="evidence" value="ECO:0007669"/>
    <property type="project" value="TreeGrafter"/>
</dbReference>
<dbReference type="RefSeq" id="WP_015819497.1">
    <property type="nucleotide sequence ID" value="NC_012997.1"/>
</dbReference>
<dbReference type="InterPro" id="IPR058627">
    <property type="entry name" value="MdtA-like_C"/>
</dbReference>
<protein>
    <submittedName>
        <fullName evidence="7">Efflux transporter, RND family, MFP subunit</fullName>
    </submittedName>
</protein>